<dbReference type="SUPFAM" id="SSF56507">
    <property type="entry name" value="Methionine synthase activation domain-like"/>
    <property type="match status" value="1"/>
</dbReference>
<feature type="domain" description="AdoMet activation" evidence="1">
    <location>
        <begin position="93"/>
        <end position="209"/>
    </location>
</feature>
<accession>A0A1T5IPM0</accession>
<dbReference type="InterPro" id="IPR017342">
    <property type="entry name" value="S-AdoMet-dep_Met_synth_prd"/>
</dbReference>
<reference evidence="2 3" key="1">
    <citation type="submission" date="2017-02" db="EMBL/GenBank/DDBJ databases">
        <authorList>
            <person name="Peterson S.W."/>
        </authorList>
    </citation>
    <scope>NUCLEOTIDE SEQUENCE [LARGE SCALE GENOMIC DNA]</scope>
    <source>
        <strain evidence="2 3">M1</strain>
    </source>
</reference>
<dbReference type="GO" id="GO:0008705">
    <property type="term" value="F:methionine synthase activity"/>
    <property type="evidence" value="ECO:0007669"/>
    <property type="project" value="InterPro"/>
</dbReference>
<proteinExistence type="predicted"/>
<dbReference type="Gene3D" id="3.40.109.40">
    <property type="match status" value="1"/>
</dbReference>
<protein>
    <submittedName>
        <fullName evidence="2">Vitamin B12 dependent methionine synthase, activation domain</fullName>
    </submittedName>
</protein>
<evidence type="ECO:0000313" key="3">
    <source>
        <dbReference type="Proteomes" id="UP000190285"/>
    </source>
</evidence>
<dbReference type="RefSeq" id="WP_208984965.1">
    <property type="nucleotide sequence ID" value="NZ_FUZT01000001.1"/>
</dbReference>
<dbReference type="PIRSF" id="PIRSF037984">
    <property type="entry name" value="Met_synth_TM0269_prd"/>
    <property type="match status" value="1"/>
</dbReference>
<keyword evidence="3" id="KW-1185">Reference proteome</keyword>
<dbReference type="InterPro" id="IPR037010">
    <property type="entry name" value="VitB12-dep_Met_synth_activ_sf"/>
</dbReference>
<dbReference type="Pfam" id="PF02965">
    <property type="entry name" value="Met_synt_B12"/>
    <property type="match status" value="1"/>
</dbReference>
<gene>
    <name evidence="2" type="ORF">SAMN02194393_00590</name>
</gene>
<organism evidence="2 3">
    <name type="scientific">Maledivibacter halophilus</name>
    <dbReference type="NCBI Taxonomy" id="36842"/>
    <lineage>
        <taxon>Bacteria</taxon>
        <taxon>Bacillati</taxon>
        <taxon>Bacillota</taxon>
        <taxon>Clostridia</taxon>
        <taxon>Peptostreptococcales</taxon>
        <taxon>Caminicellaceae</taxon>
        <taxon>Maledivibacter</taxon>
    </lineage>
</organism>
<name>A0A1T5IPM0_9FIRM</name>
<sequence length="243" mass="27852">MKKPLNYNMINREFIDLSIDKNEVLRYLGYDDKRVDDITDKIIDKCFEEILKIARTNFVYNIFEINRDDKNVFLNNSRIKLEGKDIYKHLEKSKKCAIMAVTLGSEVDKRIKYYSKMDLTKSIILDACSTAAIEALCDRVEALIKRISINNGFYTTKRYSPGYGDFPIEIQPRILNLLDAQKHIGLTVTGSYILIPRKSVTALIGIGEEFQSKKVGCKDCNLYNNCLFVKKGDSCGNSKTIEK</sequence>
<evidence type="ECO:0000259" key="1">
    <source>
        <dbReference type="Pfam" id="PF02965"/>
    </source>
</evidence>
<evidence type="ECO:0000313" key="2">
    <source>
        <dbReference type="EMBL" id="SKC40883.1"/>
    </source>
</evidence>
<dbReference type="AlphaFoldDB" id="A0A1T5IPM0"/>
<dbReference type="Proteomes" id="UP000190285">
    <property type="component" value="Unassembled WGS sequence"/>
</dbReference>
<dbReference type="EMBL" id="FUZT01000001">
    <property type="protein sequence ID" value="SKC40883.1"/>
    <property type="molecule type" value="Genomic_DNA"/>
</dbReference>
<dbReference type="InterPro" id="IPR004223">
    <property type="entry name" value="VitB12-dep_Met_synth_activ_dom"/>
</dbReference>
<dbReference type="STRING" id="36842.SAMN02194393_00590"/>